<dbReference type="Pfam" id="PF03217">
    <property type="entry name" value="SlpA"/>
    <property type="match status" value="3"/>
</dbReference>
<feature type="domain" description="S-layer protein C-terminal" evidence="1">
    <location>
        <begin position="108"/>
        <end position="129"/>
    </location>
</feature>
<dbReference type="AlphaFoldDB" id="A0A0F4L5V7"/>
<evidence type="ECO:0000313" key="3">
    <source>
        <dbReference type="Proteomes" id="UP000033533"/>
    </source>
</evidence>
<evidence type="ECO:0000313" key="2">
    <source>
        <dbReference type="EMBL" id="KJY54237.1"/>
    </source>
</evidence>
<proteinExistence type="predicted"/>
<feature type="domain" description="S-layer protein C-terminal" evidence="1">
    <location>
        <begin position="239"/>
        <end position="274"/>
    </location>
</feature>
<dbReference type="OrthoDB" id="2316382at2"/>
<name>A0A0F4L5V7_9LACO</name>
<dbReference type="EMBL" id="JXBY01000028">
    <property type="protein sequence ID" value="KJY54237.1"/>
    <property type="molecule type" value="Genomic_DNA"/>
</dbReference>
<dbReference type="InterPro" id="IPR024968">
    <property type="entry name" value="SlpA_C_lactobacillus"/>
</dbReference>
<comment type="caution">
    <text evidence="2">The sequence shown here is derived from an EMBL/GenBank/DDBJ whole genome shotgun (WGS) entry which is preliminary data.</text>
</comment>
<organism evidence="2 3">
    <name type="scientific">Lactobacillus kullabergensis</name>
    <dbReference type="NCBI Taxonomy" id="1218493"/>
    <lineage>
        <taxon>Bacteria</taxon>
        <taxon>Bacillati</taxon>
        <taxon>Bacillota</taxon>
        <taxon>Bacilli</taxon>
        <taxon>Lactobacillales</taxon>
        <taxon>Lactobacillaceae</taxon>
        <taxon>Lactobacillus</taxon>
    </lineage>
</organism>
<sequence>MRKKKLFISIAAGILAATSISTLTIDGYQAHAAQATNQDENNEQGTLVLNHKTRVYNKKGQKVYSYLKTKGLLQKGSSIQYAGKVQTTTDAMAERYSFHDINWNWFYLPYVTIKGKEYYNIGHGGYIKVVNVAKINGNDLYTNEASATTKLWSTQTKIPLYDNQGKQLDKYLSGGQKIILDKETNSEEFGPKRINTPPAIQKLYRIKGTDEFIGNVYIKITPRQLLPFYSVFTQVYAVNDAKYYDKDGKAFTGTLLRKGKSISVSTAIKIINPDSKKEELYYQQADNPRCFFKASDIKYLAGPKLSEPNK</sequence>
<feature type="domain" description="S-layer protein C-terminal" evidence="1">
    <location>
        <begin position="48"/>
        <end position="87"/>
    </location>
</feature>
<reference evidence="2 3" key="1">
    <citation type="submission" date="2014-12" db="EMBL/GenBank/DDBJ databases">
        <title>Comparative genomics of the lactic acid bacteria isolated from the honey bee gut.</title>
        <authorList>
            <person name="Ellegaard K.M."/>
            <person name="Tamarit D."/>
            <person name="Javelind E."/>
            <person name="Olofsson T."/>
            <person name="Andersson S.G."/>
            <person name="Vasquez A."/>
        </authorList>
    </citation>
    <scope>NUCLEOTIDE SEQUENCE [LARGE SCALE GENOMIC DNA]</scope>
    <source>
        <strain evidence="2 3">Biut2</strain>
    </source>
</reference>
<dbReference type="HOGENOM" id="CLU_896562_0_0_9"/>
<dbReference type="RefSeq" id="WP_045928710.1">
    <property type="nucleotide sequence ID" value="NZ_JBHSZS010000008.1"/>
</dbReference>
<gene>
    <name evidence="2" type="ORF">JF76_17480</name>
</gene>
<evidence type="ECO:0000259" key="1">
    <source>
        <dbReference type="Pfam" id="PF03217"/>
    </source>
</evidence>
<dbReference type="Proteomes" id="UP000033533">
    <property type="component" value="Unassembled WGS sequence"/>
</dbReference>
<dbReference type="PATRIC" id="fig|1218493.3.peg.1833"/>
<accession>A0A0F4L5V7</accession>
<protein>
    <recommendedName>
        <fullName evidence="1">S-layer protein C-terminal domain-containing protein</fullName>
    </recommendedName>
</protein>